<comment type="caution">
    <text evidence="15">The sequence shown here is derived from an EMBL/GenBank/DDBJ whole genome shotgun (WGS) entry which is preliminary data.</text>
</comment>
<dbReference type="EMBL" id="CAKJTJ010000019">
    <property type="protein sequence ID" value="CAG9622314.1"/>
    <property type="molecule type" value="Genomic_DNA"/>
</dbReference>
<evidence type="ECO:0000256" key="4">
    <source>
        <dbReference type="ARBA" id="ARBA00012142"/>
    </source>
</evidence>
<evidence type="ECO:0000256" key="2">
    <source>
        <dbReference type="ARBA" id="ARBA00004997"/>
    </source>
</evidence>
<evidence type="ECO:0000256" key="1">
    <source>
        <dbReference type="ARBA" id="ARBA00001958"/>
    </source>
</evidence>
<reference evidence="15 16" key="1">
    <citation type="submission" date="2021-10" db="EMBL/GenBank/DDBJ databases">
        <authorList>
            <person name="Criscuolo A."/>
        </authorList>
    </citation>
    <scope>NUCLEOTIDE SEQUENCE [LARGE SCALE GENOMIC DNA]</scope>
    <source>
        <strain evidence="16">CIP 111883</strain>
    </source>
</reference>
<dbReference type="RefSeq" id="WP_230502659.1">
    <property type="nucleotide sequence ID" value="NZ_CAKJTJ010000019.1"/>
</dbReference>
<dbReference type="Proteomes" id="UP000789833">
    <property type="component" value="Unassembled WGS sequence"/>
</dbReference>
<dbReference type="InterPro" id="IPR015793">
    <property type="entry name" value="Pyrv_Knase_brl"/>
</dbReference>
<dbReference type="InterPro" id="IPR015806">
    <property type="entry name" value="Pyrv_Knase_insert_dom_sf"/>
</dbReference>
<comment type="pathway">
    <text evidence="2">Carbohydrate degradation; glycolysis; pyruvate from D-glyceraldehyde 3-phosphate: step 5/5.</text>
</comment>
<keyword evidence="13" id="KW-0670">Pyruvate</keyword>
<proteinExistence type="inferred from homology"/>
<name>A0ABN8AAT8_9BACI</name>
<keyword evidence="8" id="KW-0547">Nucleotide-binding</keyword>
<dbReference type="SUPFAM" id="SSF51621">
    <property type="entry name" value="Phosphoenolpyruvate/pyruvate domain"/>
    <property type="match status" value="1"/>
</dbReference>
<dbReference type="EC" id="2.7.1.40" evidence="4"/>
<dbReference type="PROSITE" id="PS00110">
    <property type="entry name" value="PYRUVATE_KINASE"/>
    <property type="match status" value="1"/>
</dbReference>
<dbReference type="InterPro" id="IPR018209">
    <property type="entry name" value="Pyrv_Knase_AS"/>
</dbReference>
<dbReference type="SUPFAM" id="SSF50800">
    <property type="entry name" value="PK beta-barrel domain-like"/>
    <property type="match status" value="1"/>
</dbReference>
<dbReference type="InterPro" id="IPR040442">
    <property type="entry name" value="Pyrv_kinase-like_dom_sf"/>
</dbReference>
<dbReference type="PANTHER" id="PTHR11817">
    <property type="entry name" value="PYRUVATE KINASE"/>
    <property type="match status" value="1"/>
</dbReference>
<comment type="cofactor">
    <cofactor evidence="1">
        <name>K(+)</name>
        <dbReference type="ChEBI" id="CHEBI:29103"/>
    </cofactor>
</comment>
<evidence type="ECO:0000256" key="9">
    <source>
        <dbReference type="ARBA" id="ARBA00022777"/>
    </source>
</evidence>
<evidence type="ECO:0000256" key="13">
    <source>
        <dbReference type="ARBA" id="ARBA00023317"/>
    </source>
</evidence>
<organism evidence="15 16">
    <name type="scientific">Sutcliffiella rhizosphaerae</name>
    <dbReference type="NCBI Taxonomy" id="2880967"/>
    <lineage>
        <taxon>Bacteria</taxon>
        <taxon>Bacillati</taxon>
        <taxon>Bacillota</taxon>
        <taxon>Bacilli</taxon>
        <taxon>Bacillales</taxon>
        <taxon>Bacillaceae</taxon>
        <taxon>Sutcliffiella</taxon>
    </lineage>
</organism>
<accession>A0ABN8AAT8</accession>
<sequence length="570" mass="65158">MEESSIQMILEKIRYYLLEHLPKGRMTENKVKSYENLLAYLVCRKYGMEEWKKVLLKGGITLNHKAVMYSLRQIIARQEKALEQKPITPQEADKQLDTNKKKVHFHQENGFFPVMVTLDVSMLKNREIFRKLMEAGMNIARINCAHDDSAVWEEFIKEIKLLNTQVTHSCKIYMDLAGPKIRLGKFRREQKQLKIKIKNSVSQVGLITKSDEITTVRKGKYPFVLAVDTTIDFLQYKIGEQLELNDVTFIIVKIVDDESFLASIHESVSIDENSKITSRLGSLLVKNIEMVPVELRVRYGEILRIHRQEEYLGHGATATLPATVSVNLPKTLHNIRVNDRVSIDDGRVEGFVLEMKERYIDIQITSKNRKTFTIKEGKGINFPDSLVFLNVAAITKKDLHDLQFISKYADIIGVSFVHQAKDLRMVHERLNMLTTRNIPLIAKIETKDAVTRLPAILKEGLTLPAFGIMIARGDLAVEVGFEQMATVQEEILKIAHSAHIPVIWATQVLESLTKYGQPTRAEISDVYLGSRAQCIMLNKGEFIEDSVIALQRIQTHIQEFNGKNTIPIYS</sequence>
<feature type="domain" description="Pyruvate kinase barrel" evidence="14">
    <location>
        <begin position="125"/>
        <end position="267"/>
    </location>
</feature>
<keyword evidence="11" id="KW-0460">Magnesium</keyword>
<keyword evidence="16" id="KW-1185">Reference proteome</keyword>
<evidence type="ECO:0000313" key="15">
    <source>
        <dbReference type="EMBL" id="CAG9622314.1"/>
    </source>
</evidence>
<evidence type="ECO:0000256" key="12">
    <source>
        <dbReference type="ARBA" id="ARBA00023152"/>
    </source>
</evidence>
<evidence type="ECO:0000256" key="7">
    <source>
        <dbReference type="ARBA" id="ARBA00022723"/>
    </source>
</evidence>
<evidence type="ECO:0000256" key="5">
    <source>
        <dbReference type="ARBA" id="ARBA00018587"/>
    </source>
</evidence>
<evidence type="ECO:0000256" key="8">
    <source>
        <dbReference type="ARBA" id="ARBA00022741"/>
    </source>
</evidence>
<evidence type="ECO:0000256" key="11">
    <source>
        <dbReference type="ARBA" id="ARBA00022842"/>
    </source>
</evidence>
<dbReference type="Gene3D" id="2.40.33.10">
    <property type="entry name" value="PK beta-barrel domain-like"/>
    <property type="match status" value="2"/>
</dbReference>
<evidence type="ECO:0000313" key="16">
    <source>
        <dbReference type="Proteomes" id="UP000789833"/>
    </source>
</evidence>
<keyword evidence="9" id="KW-0418">Kinase</keyword>
<dbReference type="InterPro" id="IPR001697">
    <property type="entry name" value="Pyr_Knase"/>
</dbReference>
<keyword evidence="10" id="KW-0067">ATP-binding</keyword>
<feature type="domain" description="Pyruvate kinase barrel" evidence="14">
    <location>
        <begin position="293"/>
        <end position="537"/>
    </location>
</feature>
<dbReference type="InterPro" id="IPR011037">
    <property type="entry name" value="Pyrv_Knase-like_insert_dom_sf"/>
</dbReference>
<keyword evidence="12" id="KW-0324">Glycolysis</keyword>
<evidence type="ECO:0000256" key="6">
    <source>
        <dbReference type="ARBA" id="ARBA00022679"/>
    </source>
</evidence>
<evidence type="ECO:0000256" key="10">
    <source>
        <dbReference type="ARBA" id="ARBA00022840"/>
    </source>
</evidence>
<dbReference type="InterPro" id="IPR015813">
    <property type="entry name" value="Pyrv/PenolPyrv_kinase-like_dom"/>
</dbReference>
<keyword evidence="6" id="KW-0808">Transferase</keyword>
<gene>
    <name evidence="15" type="ORF">BACCIP111883_03105</name>
</gene>
<protein>
    <recommendedName>
        <fullName evidence="5">Pyruvate kinase</fullName>
        <ecNumber evidence="4">2.7.1.40</ecNumber>
    </recommendedName>
</protein>
<dbReference type="Pfam" id="PF00224">
    <property type="entry name" value="PK"/>
    <property type="match status" value="2"/>
</dbReference>
<keyword evidence="7" id="KW-0479">Metal-binding</keyword>
<evidence type="ECO:0000259" key="14">
    <source>
        <dbReference type="Pfam" id="PF00224"/>
    </source>
</evidence>
<comment type="similarity">
    <text evidence="3">Belongs to the pyruvate kinase family.</text>
</comment>
<dbReference type="Gene3D" id="3.20.20.60">
    <property type="entry name" value="Phosphoenolpyruvate-binding domains"/>
    <property type="match status" value="2"/>
</dbReference>
<evidence type="ECO:0000256" key="3">
    <source>
        <dbReference type="ARBA" id="ARBA00008663"/>
    </source>
</evidence>